<dbReference type="EMBL" id="JAGMVJ010000016">
    <property type="protein sequence ID" value="KAH7079505.1"/>
    <property type="molecule type" value="Genomic_DNA"/>
</dbReference>
<dbReference type="InterPro" id="IPR020904">
    <property type="entry name" value="Sc_DH/Rdtase_CS"/>
</dbReference>
<keyword evidence="3" id="KW-0560">Oxidoreductase</keyword>
<evidence type="ECO:0000256" key="1">
    <source>
        <dbReference type="ARBA" id="ARBA00006484"/>
    </source>
</evidence>
<dbReference type="AlphaFoldDB" id="A0A8K0R0P6"/>
<dbReference type="PANTHER" id="PTHR44169:SF6">
    <property type="entry name" value="NADPH-DEPENDENT 1-ACYLDIHYDROXYACETONE PHOSPHATE REDUCTASE"/>
    <property type="match status" value="1"/>
</dbReference>
<comment type="caution">
    <text evidence="5">The sequence shown here is derived from an EMBL/GenBank/DDBJ whole genome shotgun (WGS) entry which is preliminary data.</text>
</comment>
<protein>
    <recommendedName>
        <fullName evidence="7">NADPH-dependent 1-acyldihydroxyacetone phosphate reductase</fullName>
    </recommendedName>
</protein>
<dbReference type="GO" id="GO:0006654">
    <property type="term" value="P:phosphatidic acid biosynthetic process"/>
    <property type="evidence" value="ECO:0007669"/>
    <property type="project" value="TreeGrafter"/>
</dbReference>
<dbReference type="GO" id="GO:0005811">
    <property type="term" value="C:lipid droplet"/>
    <property type="evidence" value="ECO:0007669"/>
    <property type="project" value="TreeGrafter"/>
</dbReference>
<keyword evidence="6" id="KW-1185">Reference proteome</keyword>
<gene>
    <name evidence="5" type="ORF">FB567DRAFT_123463</name>
</gene>
<sequence length="279" mass="30370">MKSVLITGCTDEGIGSAMAITFAQRGLLVFAAARKLSKMTKLANLPNIRLLELDVTDTAQIRSAVDLVRKETGGTLDYLVNNAGQTRYLPLLDEDPELSEAKAIFDTNVWGQLRMVHAFVPLLTEAKGSLVYISSGSGYMNIPWNGTYAASKRAAEIMFDTLRVELKPFGITVTSVVTGPVKSQIHSHMADLKLPAKSLYADVEETIVRRAGGDDGSPRMDTMKYAETVVGKILGGGQIKIWCGANMWLINIIANWIPSGILDRLLVLGTGIDVMLKRK</sequence>
<dbReference type="Gene3D" id="3.40.50.720">
    <property type="entry name" value="NAD(P)-binding Rossmann-like Domain"/>
    <property type="match status" value="1"/>
</dbReference>
<dbReference type="GO" id="GO:0019433">
    <property type="term" value="P:triglyceride catabolic process"/>
    <property type="evidence" value="ECO:0007669"/>
    <property type="project" value="TreeGrafter"/>
</dbReference>
<dbReference type="GO" id="GO:0004806">
    <property type="term" value="F:triacylglycerol lipase activity"/>
    <property type="evidence" value="ECO:0007669"/>
    <property type="project" value="TreeGrafter"/>
</dbReference>
<evidence type="ECO:0000313" key="5">
    <source>
        <dbReference type="EMBL" id="KAH7079505.1"/>
    </source>
</evidence>
<evidence type="ECO:0000313" key="6">
    <source>
        <dbReference type="Proteomes" id="UP000813461"/>
    </source>
</evidence>
<proteinExistence type="inferred from homology"/>
<evidence type="ECO:0000256" key="2">
    <source>
        <dbReference type="ARBA" id="ARBA00022857"/>
    </source>
</evidence>
<keyword evidence="2" id="KW-0521">NADP</keyword>
<evidence type="ECO:0008006" key="7">
    <source>
        <dbReference type="Google" id="ProtNLM"/>
    </source>
</evidence>
<reference evidence="5" key="1">
    <citation type="journal article" date="2021" name="Nat. Commun.">
        <title>Genetic determinants of endophytism in the Arabidopsis root mycobiome.</title>
        <authorList>
            <person name="Mesny F."/>
            <person name="Miyauchi S."/>
            <person name="Thiergart T."/>
            <person name="Pickel B."/>
            <person name="Atanasova L."/>
            <person name="Karlsson M."/>
            <person name="Huettel B."/>
            <person name="Barry K.W."/>
            <person name="Haridas S."/>
            <person name="Chen C."/>
            <person name="Bauer D."/>
            <person name="Andreopoulos W."/>
            <person name="Pangilinan J."/>
            <person name="LaButti K."/>
            <person name="Riley R."/>
            <person name="Lipzen A."/>
            <person name="Clum A."/>
            <person name="Drula E."/>
            <person name="Henrissat B."/>
            <person name="Kohler A."/>
            <person name="Grigoriev I.V."/>
            <person name="Martin F.M."/>
            <person name="Hacquard S."/>
        </authorList>
    </citation>
    <scope>NUCLEOTIDE SEQUENCE</scope>
    <source>
        <strain evidence="5">MPI-SDFR-AT-0120</strain>
    </source>
</reference>
<dbReference type="CDD" id="cd05374">
    <property type="entry name" value="17beta-HSD-like_SDR_c"/>
    <property type="match status" value="1"/>
</dbReference>
<dbReference type="PRINTS" id="PR00080">
    <property type="entry name" value="SDRFAMILY"/>
</dbReference>
<dbReference type="InterPro" id="IPR036291">
    <property type="entry name" value="NAD(P)-bd_dom_sf"/>
</dbReference>
<dbReference type="PRINTS" id="PR00081">
    <property type="entry name" value="GDHRDH"/>
</dbReference>
<dbReference type="PROSITE" id="PS00061">
    <property type="entry name" value="ADH_SHORT"/>
    <property type="match status" value="1"/>
</dbReference>
<dbReference type="GO" id="GO:0005783">
    <property type="term" value="C:endoplasmic reticulum"/>
    <property type="evidence" value="ECO:0007669"/>
    <property type="project" value="TreeGrafter"/>
</dbReference>
<dbReference type="Proteomes" id="UP000813461">
    <property type="component" value="Unassembled WGS sequence"/>
</dbReference>
<evidence type="ECO:0000256" key="3">
    <source>
        <dbReference type="ARBA" id="ARBA00023002"/>
    </source>
</evidence>
<accession>A0A8K0R0P6</accession>
<dbReference type="SUPFAM" id="SSF51735">
    <property type="entry name" value="NAD(P)-binding Rossmann-fold domains"/>
    <property type="match status" value="1"/>
</dbReference>
<dbReference type="GO" id="GO:0000140">
    <property type="term" value="F:acylglycerone-phosphate reductase (NADP+) activity"/>
    <property type="evidence" value="ECO:0007669"/>
    <property type="project" value="TreeGrafter"/>
</dbReference>
<comment type="similarity">
    <text evidence="1 4">Belongs to the short-chain dehydrogenases/reductases (SDR) family.</text>
</comment>
<evidence type="ECO:0000256" key="4">
    <source>
        <dbReference type="RuleBase" id="RU000363"/>
    </source>
</evidence>
<organism evidence="5 6">
    <name type="scientific">Paraphoma chrysanthemicola</name>
    <dbReference type="NCBI Taxonomy" id="798071"/>
    <lineage>
        <taxon>Eukaryota</taxon>
        <taxon>Fungi</taxon>
        <taxon>Dikarya</taxon>
        <taxon>Ascomycota</taxon>
        <taxon>Pezizomycotina</taxon>
        <taxon>Dothideomycetes</taxon>
        <taxon>Pleosporomycetidae</taxon>
        <taxon>Pleosporales</taxon>
        <taxon>Pleosporineae</taxon>
        <taxon>Phaeosphaeriaceae</taxon>
        <taxon>Paraphoma</taxon>
    </lineage>
</organism>
<dbReference type="InterPro" id="IPR002347">
    <property type="entry name" value="SDR_fam"/>
</dbReference>
<dbReference type="OrthoDB" id="2102561at2759"/>
<dbReference type="PANTHER" id="PTHR44169">
    <property type="entry name" value="NADPH-DEPENDENT 1-ACYLDIHYDROXYACETONE PHOSPHATE REDUCTASE"/>
    <property type="match status" value="1"/>
</dbReference>
<name>A0A8K0R0P6_9PLEO</name>
<dbReference type="Pfam" id="PF00106">
    <property type="entry name" value="adh_short"/>
    <property type="match status" value="1"/>
</dbReference>